<evidence type="ECO:0000313" key="6">
    <source>
        <dbReference type="EMBL" id="PWV65566.1"/>
    </source>
</evidence>
<dbReference type="GO" id="GO:0003700">
    <property type="term" value="F:DNA-binding transcription factor activity"/>
    <property type="evidence" value="ECO:0007669"/>
    <property type="project" value="InterPro"/>
</dbReference>
<dbReference type="FunFam" id="1.10.10.10:FF:000001">
    <property type="entry name" value="LysR family transcriptional regulator"/>
    <property type="match status" value="1"/>
</dbReference>
<dbReference type="Pfam" id="PF00126">
    <property type="entry name" value="HTH_1"/>
    <property type="match status" value="1"/>
</dbReference>
<dbReference type="InterPro" id="IPR000847">
    <property type="entry name" value="LysR_HTH_N"/>
</dbReference>
<dbReference type="PANTHER" id="PTHR30126">
    <property type="entry name" value="HTH-TYPE TRANSCRIPTIONAL REGULATOR"/>
    <property type="match status" value="1"/>
</dbReference>
<evidence type="ECO:0000259" key="5">
    <source>
        <dbReference type="PROSITE" id="PS50931"/>
    </source>
</evidence>
<comment type="similarity">
    <text evidence="1">Belongs to the LysR transcriptional regulatory family.</text>
</comment>
<dbReference type="SUPFAM" id="SSF53850">
    <property type="entry name" value="Periplasmic binding protein-like II"/>
    <property type="match status" value="1"/>
</dbReference>
<organism evidence="6 7">
    <name type="scientific">Plasticicumulans acidivorans</name>
    <dbReference type="NCBI Taxonomy" id="886464"/>
    <lineage>
        <taxon>Bacteria</taxon>
        <taxon>Pseudomonadati</taxon>
        <taxon>Pseudomonadota</taxon>
        <taxon>Gammaproteobacteria</taxon>
        <taxon>Candidatus Competibacteraceae</taxon>
        <taxon>Plasticicumulans</taxon>
    </lineage>
</organism>
<dbReference type="InterPro" id="IPR036388">
    <property type="entry name" value="WH-like_DNA-bd_sf"/>
</dbReference>
<dbReference type="RefSeq" id="WP_110016572.1">
    <property type="nucleotide sequence ID" value="NZ_QGTJ01000001.1"/>
</dbReference>
<feature type="domain" description="HTH lysR-type" evidence="5">
    <location>
        <begin position="1"/>
        <end position="58"/>
    </location>
</feature>
<dbReference type="InterPro" id="IPR005119">
    <property type="entry name" value="LysR_subst-bd"/>
</dbReference>
<evidence type="ECO:0000256" key="2">
    <source>
        <dbReference type="ARBA" id="ARBA00023015"/>
    </source>
</evidence>
<dbReference type="AlphaFoldDB" id="A0A317MZG4"/>
<comment type="caution">
    <text evidence="6">The sequence shown here is derived from an EMBL/GenBank/DDBJ whole genome shotgun (WGS) entry which is preliminary data.</text>
</comment>
<dbReference type="GO" id="GO:0000976">
    <property type="term" value="F:transcription cis-regulatory region binding"/>
    <property type="evidence" value="ECO:0007669"/>
    <property type="project" value="TreeGrafter"/>
</dbReference>
<keyword evidence="2" id="KW-0805">Transcription regulation</keyword>
<dbReference type="Gene3D" id="3.40.190.290">
    <property type="match status" value="1"/>
</dbReference>
<dbReference type="PROSITE" id="PS50931">
    <property type="entry name" value="HTH_LYSR"/>
    <property type="match status" value="1"/>
</dbReference>
<gene>
    <name evidence="6" type="ORF">C7443_10150</name>
</gene>
<reference evidence="6 7" key="1">
    <citation type="submission" date="2018-05" db="EMBL/GenBank/DDBJ databases">
        <title>Genomic Encyclopedia of Type Strains, Phase IV (KMG-IV): sequencing the most valuable type-strain genomes for metagenomic binning, comparative biology and taxonomic classification.</title>
        <authorList>
            <person name="Goeker M."/>
        </authorList>
    </citation>
    <scope>NUCLEOTIDE SEQUENCE [LARGE SCALE GENOMIC DNA]</scope>
    <source>
        <strain evidence="6 7">DSM 23606</strain>
    </source>
</reference>
<dbReference type="EMBL" id="QGTJ01000001">
    <property type="protein sequence ID" value="PWV65566.1"/>
    <property type="molecule type" value="Genomic_DNA"/>
</dbReference>
<dbReference type="InterPro" id="IPR036390">
    <property type="entry name" value="WH_DNA-bd_sf"/>
</dbReference>
<protein>
    <submittedName>
        <fullName evidence="6">LysR family transcriptional regulator</fullName>
    </submittedName>
</protein>
<sequence>MNLIQLRAFDAVARDGSFTRAAERLSVSQPAVTAHVKALENYYGVTLFQRRGRGIEPTELGRQLATISRRLFAAADEAADLLEATRELHEGRLEIAADGPHLLMPLLAAFRTRYPGVSLALTMGNARDTLAHLLAERCDLAVLAELAADPALHAVAFQRHPIVAIVARSHPWALAGRASLAFAELDGVPMVMREPQSVTRRSVEAVCRERGVRPLRMLEIASREAMKEAVAAGLGIGVISAAELGRDERFHALGFADADIHHTQYLACLERRREMRPVRAFFSLLPALAAD</sequence>
<name>A0A317MZG4_9GAMM</name>
<dbReference type="PRINTS" id="PR00039">
    <property type="entry name" value="HTHLYSR"/>
</dbReference>
<dbReference type="Pfam" id="PF03466">
    <property type="entry name" value="LysR_substrate"/>
    <property type="match status" value="1"/>
</dbReference>
<proteinExistence type="inferred from homology"/>
<evidence type="ECO:0000313" key="7">
    <source>
        <dbReference type="Proteomes" id="UP000246569"/>
    </source>
</evidence>
<evidence type="ECO:0000256" key="4">
    <source>
        <dbReference type="ARBA" id="ARBA00023163"/>
    </source>
</evidence>
<evidence type="ECO:0000256" key="3">
    <source>
        <dbReference type="ARBA" id="ARBA00023125"/>
    </source>
</evidence>
<dbReference type="SUPFAM" id="SSF46785">
    <property type="entry name" value="Winged helix' DNA-binding domain"/>
    <property type="match status" value="1"/>
</dbReference>
<dbReference type="Proteomes" id="UP000246569">
    <property type="component" value="Unassembled WGS sequence"/>
</dbReference>
<dbReference type="OrthoDB" id="646694at2"/>
<dbReference type="Gene3D" id="1.10.10.10">
    <property type="entry name" value="Winged helix-like DNA-binding domain superfamily/Winged helix DNA-binding domain"/>
    <property type="match status" value="1"/>
</dbReference>
<dbReference type="CDD" id="cd05466">
    <property type="entry name" value="PBP2_LTTR_substrate"/>
    <property type="match status" value="1"/>
</dbReference>
<keyword evidence="3" id="KW-0238">DNA-binding</keyword>
<evidence type="ECO:0000256" key="1">
    <source>
        <dbReference type="ARBA" id="ARBA00009437"/>
    </source>
</evidence>
<dbReference type="PANTHER" id="PTHR30126:SF94">
    <property type="entry name" value="LYSR FAMILY TRANSCRIPTIONAL REGULATOR"/>
    <property type="match status" value="1"/>
</dbReference>
<keyword evidence="7" id="KW-1185">Reference proteome</keyword>
<accession>A0A317MZG4</accession>
<keyword evidence="4" id="KW-0804">Transcription</keyword>